<dbReference type="AlphaFoldDB" id="A0A8D4VS13"/>
<dbReference type="InterPro" id="IPR057084">
    <property type="entry name" value="Int_N"/>
</dbReference>
<dbReference type="Proteomes" id="UP000824988">
    <property type="component" value="Chromosome"/>
</dbReference>
<evidence type="ECO:0000259" key="5">
    <source>
        <dbReference type="PROSITE" id="PS51900"/>
    </source>
</evidence>
<dbReference type="RefSeq" id="WP_221047766.1">
    <property type="nucleotide sequence ID" value="NZ_AP019782.1"/>
</dbReference>
<evidence type="ECO:0000256" key="2">
    <source>
        <dbReference type="PROSITE-ProRule" id="PRU01248"/>
    </source>
</evidence>
<evidence type="ECO:0000256" key="1">
    <source>
        <dbReference type="ARBA" id="ARBA00022908"/>
    </source>
</evidence>
<dbReference type="EMBL" id="AP019782">
    <property type="protein sequence ID" value="BBL72801.1"/>
    <property type="molecule type" value="Genomic_DNA"/>
</dbReference>
<dbReference type="PROSITE" id="PS51900">
    <property type="entry name" value="CB"/>
    <property type="match status" value="1"/>
</dbReference>
<dbReference type="CDD" id="cd00796">
    <property type="entry name" value="INT_Rci_Hp1_C"/>
    <property type="match status" value="1"/>
</dbReference>
<sequence length="331" mass="37899">MAIKKTGGGWQVDIQPAGRGGKRFRKTVTTRRDAQQWETWVKAQVQQAADWQPDKKDARRLRELIDLWYRYHGINLKSHKDTYSRLCAMAEAMGNPLASTFGSQRFAEYRERRLSGGVSANTLNREHSYLKAVFGELKRLGYWKSDNPLTSIRRYRIQEKELSYLTTPQIEHLFEELQKSKNADVLLATKIALATGARWSEAQFLRREQLQGEAVTFTNTKAGKNRTVPIASRLAEELRAHKESGRLFGPCYGAFREAMQRTKIELPEGQMAHVLRHTFASHFIMNGGNILTLQRILGHYSITVTMRYAHLAPDHLEEAKKMNPLAVLTLS</sequence>
<feature type="compositionally biased region" description="Gly residues" evidence="3">
    <location>
        <begin position="1"/>
        <end position="10"/>
    </location>
</feature>
<feature type="domain" description="Core-binding (CB)" evidence="5">
    <location>
        <begin position="59"/>
        <end position="138"/>
    </location>
</feature>
<gene>
    <name evidence="6" type="ORF">MoryE10_34070</name>
</gene>
<evidence type="ECO:0000256" key="3">
    <source>
        <dbReference type="SAM" id="MobiDB-lite"/>
    </source>
</evidence>
<dbReference type="InterPro" id="IPR044068">
    <property type="entry name" value="CB"/>
</dbReference>
<organism evidence="6 7">
    <name type="scientific">Methylogaea oryzae</name>
    <dbReference type="NCBI Taxonomy" id="1295382"/>
    <lineage>
        <taxon>Bacteria</taxon>
        <taxon>Pseudomonadati</taxon>
        <taxon>Pseudomonadota</taxon>
        <taxon>Gammaproteobacteria</taxon>
        <taxon>Methylococcales</taxon>
        <taxon>Methylococcaceae</taxon>
        <taxon>Methylogaea</taxon>
    </lineage>
</organism>
<reference evidence="6" key="1">
    <citation type="submission" date="2019-06" db="EMBL/GenBank/DDBJ databases">
        <title>Complete genome sequence of Methylogaea oryzae strain JCM16910.</title>
        <authorList>
            <person name="Asakawa S."/>
        </authorList>
    </citation>
    <scope>NUCLEOTIDE SEQUENCE</scope>
    <source>
        <strain evidence="6">E10</strain>
    </source>
</reference>
<feature type="region of interest" description="Disordered" evidence="3">
    <location>
        <begin position="1"/>
        <end position="23"/>
    </location>
</feature>
<accession>A0A8D4VS13</accession>
<keyword evidence="2" id="KW-0238">DNA-binding</keyword>
<proteinExistence type="predicted"/>
<protein>
    <submittedName>
        <fullName evidence="6">Integrase</fullName>
    </submittedName>
</protein>
<dbReference type="InterPro" id="IPR050090">
    <property type="entry name" value="Tyrosine_recombinase_XerCD"/>
</dbReference>
<dbReference type="PROSITE" id="PS51898">
    <property type="entry name" value="TYR_RECOMBINASE"/>
    <property type="match status" value="1"/>
</dbReference>
<dbReference type="PANTHER" id="PTHR30349:SF93">
    <property type="entry name" value="FELS-2 PROPHAGE PROTEIN"/>
    <property type="match status" value="1"/>
</dbReference>
<dbReference type="GO" id="GO:0003677">
    <property type="term" value="F:DNA binding"/>
    <property type="evidence" value="ECO:0007669"/>
    <property type="project" value="UniProtKB-UniRule"/>
</dbReference>
<feature type="domain" description="Tyr recombinase" evidence="4">
    <location>
        <begin position="160"/>
        <end position="321"/>
    </location>
</feature>
<dbReference type="PANTHER" id="PTHR30349">
    <property type="entry name" value="PHAGE INTEGRASE-RELATED"/>
    <property type="match status" value="1"/>
</dbReference>
<dbReference type="Pfam" id="PF24624">
    <property type="entry name" value="Int_N"/>
    <property type="match status" value="1"/>
</dbReference>
<evidence type="ECO:0000313" key="7">
    <source>
        <dbReference type="Proteomes" id="UP000824988"/>
    </source>
</evidence>
<keyword evidence="1" id="KW-0229">DNA integration</keyword>
<evidence type="ECO:0000313" key="6">
    <source>
        <dbReference type="EMBL" id="BBL72801.1"/>
    </source>
</evidence>
<evidence type="ECO:0000259" key="4">
    <source>
        <dbReference type="PROSITE" id="PS51898"/>
    </source>
</evidence>
<dbReference type="Pfam" id="PF00589">
    <property type="entry name" value="Phage_integrase"/>
    <property type="match status" value="2"/>
</dbReference>
<dbReference type="InterPro" id="IPR002104">
    <property type="entry name" value="Integrase_catalytic"/>
</dbReference>
<dbReference type="GO" id="GO:0006310">
    <property type="term" value="P:DNA recombination"/>
    <property type="evidence" value="ECO:0007669"/>
    <property type="project" value="InterPro"/>
</dbReference>
<dbReference type="KEGG" id="moz:MoryE10_34070"/>
<keyword evidence="7" id="KW-1185">Reference proteome</keyword>
<dbReference type="GO" id="GO:0015074">
    <property type="term" value="P:DNA integration"/>
    <property type="evidence" value="ECO:0007669"/>
    <property type="project" value="UniProtKB-KW"/>
</dbReference>
<name>A0A8D4VS13_9GAMM</name>